<name>A0A839AGR7_9HYPH</name>
<comment type="caution">
    <text evidence="2">The sequence shown here is derived from an EMBL/GenBank/DDBJ whole genome shotgun (WGS) entry which is preliminary data.</text>
</comment>
<keyword evidence="3" id="KW-1185">Reference proteome</keyword>
<gene>
    <name evidence="2" type="ORF">H2509_12515</name>
</gene>
<dbReference type="AlphaFoldDB" id="A0A839AGR7"/>
<evidence type="ECO:0000256" key="1">
    <source>
        <dbReference type="SAM" id="SignalP"/>
    </source>
</evidence>
<sequence>MGKHLRRAAFAATALLSTVPAAFAAPKADTRKLTCSQAQALVKSSGAVVLTTGNGLYSRFVASAAYCVDLNPALKPEFAPTRDNAQCFVGYGCRGRPTRGND</sequence>
<proteinExistence type="predicted"/>
<keyword evidence="1" id="KW-0732">Signal</keyword>
<evidence type="ECO:0000313" key="3">
    <source>
        <dbReference type="Proteomes" id="UP000541109"/>
    </source>
</evidence>
<organism evidence="2 3">
    <name type="scientific">Stappia albiluteola</name>
    <dbReference type="NCBI Taxonomy" id="2758565"/>
    <lineage>
        <taxon>Bacteria</taxon>
        <taxon>Pseudomonadati</taxon>
        <taxon>Pseudomonadota</taxon>
        <taxon>Alphaproteobacteria</taxon>
        <taxon>Hyphomicrobiales</taxon>
        <taxon>Stappiaceae</taxon>
        <taxon>Stappia</taxon>
    </lineage>
</organism>
<reference evidence="2 3" key="1">
    <citation type="submission" date="2020-07" db="EMBL/GenBank/DDBJ databases">
        <title>Stappia sp., F7233, whole genome shotgun sequencing project.</title>
        <authorList>
            <person name="Jiang S."/>
            <person name="Liu Z.W."/>
            <person name="Du Z.J."/>
        </authorList>
    </citation>
    <scope>NUCLEOTIDE SEQUENCE [LARGE SCALE GENOMIC DNA]</scope>
    <source>
        <strain evidence="2 3">F7233</strain>
    </source>
</reference>
<dbReference type="EMBL" id="JACFXV010000054">
    <property type="protein sequence ID" value="MBA5777947.1"/>
    <property type="molecule type" value="Genomic_DNA"/>
</dbReference>
<dbReference type="Proteomes" id="UP000541109">
    <property type="component" value="Unassembled WGS sequence"/>
</dbReference>
<feature type="chain" id="PRO_5032458344" evidence="1">
    <location>
        <begin position="25"/>
        <end position="102"/>
    </location>
</feature>
<accession>A0A839AGR7</accession>
<protein>
    <submittedName>
        <fullName evidence="2">Uncharacterized protein</fullName>
    </submittedName>
</protein>
<feature type="signal peptide" evidence="1">
    <location>
        <begin position="1"/>
        <end position="24"/>
    </location>
</feature>
<evidence type="ECO:0000313" key="2">
    <source>
        <dbReference type="EMBL" id="MBA5777947.1"/>
    </source>
</evidence>